<dbReference type="Pfam" id="PF15057">
    <property type="entry name" value="DUF4537"/>
    <property type="match status" value="1"/>
</dbReference>
<dbReference type="InterPro" id="IPR032770">
    <property type="entry name" value="DUF4537"/>
</dbReference>
<evidence type="ECO:0000256" key="1">
    <source>
        <dbReference type="SAM" id="Coils"/>
    </source>
</evidence>
<evidence type="ECO:0000313" key="5">
    <source>
        <dbReference type="Proteomes" id="UP000076420"/>
    </source>
</evidence>
<evidence type="ECO:0000313" key="7">
    <source>
        <dbReference type="RefSeq" id="XP_013070369.1"/>
    </source>
</evidence>
<dbReference type="GeneID" id="106057627"/>
<keyword evidence="1" id="KW-0175">Coiled coil</keyword>
<dbReference type="KEGG" id="bgt:106057627"/>
<dbReference type="SMART" id="SM00327">
    <property type="entry name" value="VWA"/>
    <property type="match status" value="1"/>
</dbReference>
<dbReference type="PANTHER" id="PTHR14343">
    <property type="entry name" value="VWFA DOMAIN-CONTAINING PROTEIN"/>
    <property type="match status" value="1"/>
</dbReference>
<dbReference type="Gene3D" id="3.40.50.410">
    <property type="entry name" value="von Willebrand factor, type A domain"/>
    <property type="match status" value="1"/>
</dbReference>
<organism evidence="4 5">
    <name type="scientific">Biomphalaria glabrata</name>
    <name type="common">Bloodfluke planorb</name>
    <name type="synonym">Freshwater snail</name>
    <dbReference type="NCBI Taxonomy" id="6526"/>
    <lineage>
        <taxon>Eukaryota</taxon>
        <taxon>Metazoa</taxon>
        <taxon>Spiralia</taxon>
        <taxon>Lophotrochozoa</taxon>
        <taxon>Mollusca</taxon>
        <taxon>Gastropoda</taxon>
        <taxon>Heterobranchia</taxon>
        <taxon>Euthyneura</taxon>
        <taxon>Panpulmonata</taxon>
        <taxon>Hygrophila</taxon>
        <taxon>Lymnaeoidea</taxon>
        <taxon>Planorbidae</taxon>
        <taxon>Biomphalaria</taxon>
    </lineage>
</organism>
<feature type="coiled-coil region" evidence="1">
    <location>
        <begin position="864"/>
        <end position="927"/>
    </location>
</feature>
<proteinExistence type="predicted"/>
<keyword evidence="6" id="KW-1185">Reference proteome</keyword>
<accession>A0A2C9JKB2</accession>
<dbReference type="InterPro" id="IPR036465">
    <property type="entry name" value="vWFA_dom_sf"/>
</dbReference>
<feature type="domain" description="VWFA" evidence="3">
    <location>
        <begin position="86"/>
        <end position="248"/>
    </location>
</feature>
<dbReference type="EnsemblMetazoa" id="BGLB003705-RC">
    <property type="protein sequence ID" value="BGLB003705-PC"/>
    <property type="gene ID" value="BGLB003705"/>
</dbReference>
<dbReference type="RefSeq" id="XP_055888976.1">
    <property type="nucleotide sequence ID" value="XM_056033001.1"/>
</dbReference>
<evidence type="ECO:0000313" key="6">
    <source>
        <dbReference type="Proteomes" id="UP001165740"/>
    </source>
</evidence>
<dbReference type="EnsemblMetazoa" id="BGLB003705-RB">
    <property type="protein sequence ID" value="BGLB003705-PB"/>
    <property type="gene ID" value="BGLB003705"/>
</dbReference>
<protein>
    <submittedName>
        <fullName evidence="7 8">Uncharacterized protein LOC106057627</fullName>
    </submittedName>
</protein>
<dbReference type="AlphaFoldDB" id="A0A2C9JKB2"/>
<dbReference type="VEuPathDB" id="VectorBase:BGLB003705"/>
<dbReference type="OrthoDB" id="6241467at2759"/>
<dbReference type="RefSeq" id="XP_013070370.1">
    <property type="nucleotide sequence ID" value="XM_013214916.2"/>
</dbReference>
<feature type="region of interest" description="Disordered" evidence="2">
    <location>
        <begin position="1"/>
        <end position="48"/>
    </location>
</feature>
<dbReference type="Pfam" id="PF13768">
    <property type="entry name" value="VWA_3"/>
    <property type="match status" value="1"/>
</dbReference>
<evidence type="ECO:0000259" key="3">
    <source>
        <dbReference type="SMART" id="SM00327"/>
    </source>
</evidence>
<sequence>MSEEKKEIPDEALNETFNPDEKELTSQPPNQPPDLPNMSSSSTSISSPVTPTPIVFSLNHQTHHKVQVPKSTVELQPPTMFGRVIENSVTFCIDTSGSMFKYLDVVKQHLMETLLSLAAREYQPMFNLIDFNSQVTRWADKMVKCTPETVAVAEKWIKELQAKTGTNTQDALLTALSDPLCEAIYLVTDGLPDQYPEDVLDSIVGICGNRRVHCIYITGETADETATEFLEDLAVETFGSFHIVTLTTHGCIERITPIYRSDHSHEKIVQTVNNTLRPNIKRCSIATSLQINPEETLNMVPYTRALLYNWGPHISPLIGVGPARYYYPYYWSRYRPAKAWLKSQEQSFMDPLLGLSPAAGSLLIGKKVVARRIDDGFFYRATVQSQNLDEKFLVAFGPCKHGKYLQTEYQDTYVFDIVDYHDALHHSIITGDNVLAPWEPDGERFAPGTVIEGHEKRHAEGPDNVQLTVLFTHGITEKVPLNTAVWIPPSVYDRLSLELQMPKEARKTLLSCSDNYPIDNLPGYPTSGTLGDPPEYPTADPFIVESNSFLWDQYLYRYPPYLPAYYRHFPFVISKQRSKKEEIHVSDTAEDHSKVIPGTNLTRKELDDRVMSQLMEHRLTMEEKADTFESKKEDPLKLLTKRDKTDENLLKRSVHFCEEKTSENKYNEEKYLRKSELDDYGDHQNMIDSGVNTDSSLLFYSTSGIRERPRWNYWRNDPSPNYSDVWGSSAGGVNRASSVGPFRETALQAPLEARDQREYAFNGEWPSSAFKFVDTFAKHDHSSTVKTCLMGPQPPPKNENCYEHHNYTVHSKSVVNMTTEEKEEARRANRRRRVIKREADWQKRLGEEDHIKGLMQDHHREKILMQMERDRQRQIKEMADIQRVREAKKNISSELRAKIEANQKDEASREEKRIEALKRRRERREQIDRQRDKEIETTLARRELIKKQNNDARLTSWTQQLNEQDSKEAAIEKQHRNAKLLRLNHFRELEKIAQKQKDLRIAVKKDSQALYKSQIFA</sequence>
<reference evidence="4" key="1">
    <citation type="submission" date="2020-05" db="UniProtKB">
        <authorList>
            <consortium name="EnsemblMetazoa"/>
        </authorList>
    </citation>
    <scope>IDENTIFICATION</scope>
    <source>
        <strain evidence="4">BB02</strain>
    </source>
</reference>
<dbReference type="SUPFAM" id="SSF53300">
    <property type="entry name" value="vWA-like"/>
    <property type="match status" value="1"/>
</dbReference>
<dbReference type="PANTHER" id="PTHR14343:SF5">
    <property type="entry name" value="DUF4537 DOMAIN-CONTAINING PROTEIN"/>
    <property type="match status" value="1"/>
</dbReference>
<reference evidence="7 8" key="2">
    <citation type="submission" date="2025-04" db="UniProtKB">
        <authorList>
            <consortium name="RefSeq"/>
        </authorList>
    </citation>
    <scope>IDENTIFICATION</scope>
</reference>
<dbReference type="InterPro" id="IPR002035">
    <property type="entry name" value="VWF_A"/>
</dbReference>
<evidence type="ECO:0000256" key="2">
    <source>
        <dbReference type="SAM" id="MobiDB-lite"/>
    </source>
</evidence>
<dbReference type="VEuPathDB" id="VectorBase:BGLAX_050109"/>
<gene>
    <name evidence="4" type="primary">106057627</name>
    <name evidence="7 8 9" type="synonym">LOC106057627</name>
</gene>
<evidence type="ECO:0000313" key="9">
    <source>
        <dbReference type="RefSeq" id="XP_055888976.1"/>
    </source>
</evidence>
<name>A0A2C9JKB2_BIOGL</name>
<dbReference type="RefSeq" id="XP_013070369.1">
    <property type="nucleotide sequence ID" value="XM_013214915.2"/>
</dbReference>
<dbReference type="Proteomes" id="UP001165740">
    <property type="component" value="Chromosome 6"/>
</dbReference>
<dbReference type="Proteomes" id="UP000076420">
    <property type="component" value="Unassembled WGS sequence"/>
</dbReference>
<dbReference type="OMA" id="YRSQIFA"/>
<evidence type="ECO:0000313" key="4">
    <source>
        <dbReference type="EnsemblMetazoa" id="BGLB003705-PB"/>
    </source>
</evidence>
<evidence type="ECO:0000313" key="8">
    <source>
        <dbReference type="RefSeq" id="XP_013070370.1"/>
    </source>
</evidence>
<feature type="compositionally biased region" description="Low complexity" evidence="2">
    <location>
        <begin position="39"/>
        <end position="48"/>
    </location>
</feature>